<organism evidence="2 3">
    <name type="scientific">Candidozyma auris</name>
    <name type="common">Yeast</name>
    <name type="synonym">Candida auris</name>
    <dbReference type="NCBI Taxonomy" id="498019"/>
    <lineage>
        <taxon>Eukaryota</taxon>
        <taxon>Fungi</taxon>
        <taxon>Dikarya</taxon>
        <taxon>Ascomycota</taxon>
        <taxon>Saccharomycotina</taxon>
        <taxon>Pichiomycetes</taxon>
        <taxon>Metschnikowiaceae</taxon>
        <taxon>Candidozyma</taxon>
    </lineage>
</organism>
<proteinExistence type="predicted"/>
<dbReference type="EMBL" id="LGST01000066">
    <property type="protein sequence ID" value="KND95695.1"/>
    <property type="molecule type" value="Genomic_DNA"/>
</dbReference>
<sequence>MLMNRLFPHSFSLNDTQLQSGGCLQQKEKVPADIVTFSVPEKVKNQTFWINEKSSVDIEVSTYTGSVMLKCGYGTSQKICVFCHWSENFPIYMSEIWGSLEFMARLAFYSHLFYLILLILVRGRNRPGHHCKLQTLQ</sequence>
<gene>
    <name evidence="2" type="ORF">QG37_08020</name>
</gene>
<evidence type="ECO:0000256" key="1">
    <source>
        <dbReference type="SAM" id="Phobius"/>
    </source>
</evidence>
<feature type="transmembrane region" description="Helical" evidence="1">
    <location>
        <begin position="102"/>
        <end position="121"/>
    </location>
</feature>
<keyword evidence="1" id="KW-1133">Transmembrane helix</keyword>
<evidence type="ECO:0000313" key="3">
    <source>
        <dbReference type="Proteomes" id="UP000037122"/>
    </source>
</evidence>
<reference evidence="3" key="1">
    <citation type="journal article" date="2015" name="BMC Genomics">
        <title>Draft genome of a commonly misdiagnosed multidrug resistant pathogen Candida auris.</title>
        <authorList>
            <person name="Chatterjee S."/>
            <person name="Alampalli S.V."/>
            <person name="Nageshan R.K."/>
            <person name="Chettiar S.T."/>
            <person name="Joshi S."/>
            <person name="Tatu U.S."/>
        </authorList>
    </citation>
    <scope>NUCLEOTIDE SEQUENCE [LARGE SCALE GENOMIC DNA]</scope>
    <source>
        <strain evidence="3">6684</strain>
    </source>
</reference>
<evidence type="ECO:0000313" key="2">
    <source>
        <dbReference type="EMBL" id="KND95695.1"/>
    </source>
</evidence>
<protein>
    <submittedName>
        <fullName evidence="2">Uncharacterized protein</fullName>
    </submittedName>
</protein>
<dbReference type="VEuPathDB" id="FungiDB:QG37_08020"/>
<dbReference type="Proteomes" id="UP000037122">
    <property type="component" value="Unassembled WGS sequence"/>
</dbReference>
<keyword evidence="1" id="KW-0472">Membrane</keyword>
<dbReference type="AlphaFoldDB" id="A0A0L0NPU6"/>
<accession>A0A0L0NPU6</accession>
<comment type="caution">
    <text evidence="2">The sequence shown here is derived from an EMBL/GenBank/DDBJ whole genome shotgun (WGS) entry which is preliminary data.</text>
</comment>
<keyword evidence="1" id="KW-0812">Transmembrane</keyword>
<name>A0A0L0NPU6_CANAR</name>